<dbReference type="Gene3D" id="1.20.1250.20">
    <property type="entry name" value="MFS general substrate transporter like domains"/>
    <property type="match status" value="1"/>
</dbReference>
<feature type="region of interest" description="Disordered" evidence="7">
    <location>
        <begin position="1"/>
        <end position="27"/>
    </location>
</feature>
<name>A0A0A2K401_PENEN</name>
<dbReference type="SUPFAM" id="SSF103473">
    <property type="entry name" value="MFS general substrate transporter"/>
    <property type="match status" value="1"/>
</dbReference>
<dbReference type="GO" id="GO:0005351">
    <property type="term" value="F:carbohydrate:proton symporter activity"/>
    <property type="evidence" value="ECO:0007669"/>
    <property type="project" value="TreeGrafter"/>
</dbReference>
<feature type="transmembrane region" description="Helical" evidence="8">
    <location>
        <begin position="167"/>
        <end position="192"/>
    </location>
</feature>
<dbReference type="InterPro" id="IPR005828">
    <property type="entry name" value="MFS_sugar_transport-like"/>
</dbReference>
<sequence>MSESQSSTQDPEKDQSVTRTQSAKGGDTPETSLVNILVVSTACLGGFLYGFAANALSGSLSQTTFIAKFLSTPDATSRQDGMLGGFLGGALVGAILQAPLSNKFGRRIANAVAALIVIISGALQAGAVDATMFIVARVICGIGAGMVFSNTPVYMSEISPPHTRGMLVGLHGVGTVVAYTLAAVCALAFSFVTTQMQWRFIFIVLTAVGVIYLVTLYFIPESPRWLMQQGRDDEAKQVLQYLHRTKRDPRAAFAHAEAVQIKAQVDAEKNTPSGYLYIMRTASHRKRALCSILLWTMGQGTGITAIANLIPTLMGALGFGTTMQLGLGVVWTVCAVIGCGINVFLLDRVGRVKLLVIGGFGSAAIISVMAALEKFYLKTTYTPGINGAVAIYFIFGAFFTSTIECTAYVYGSEIWPTHLRSEGATIALVSFFGNAVAYSAPVTLALANIGWKFYMVFVAVTVASTIVIMFYFPETMGSSLEEINGKFGDKVEVELLDALGVEDTSSQGTV</sequence>
<dbReference type="Proteomes" id="UP000030143">
    <property type="component" value="Unassembled WGS sequence"/>
</dbReference>
<feature type="domain" description="Major facilitator superfamily (MFS) profile" evidence="9">
    <location>
        <begin position="38"/>
        <end position="476"/>
    </location>
</feature>
<dbReference type="PhylomeDB" id="A0A0A2K401"/>
<evidence type="ECO:0000256" key="1">
    <source>
        <dbReference type="ARBA" id="ARBA00004141"/>
    </source>
</evidence>
<evidence type="ECO:0000259" key="9">
    <source>
        <dbReference type="PROSITE" id="PS50850"/>
    </source>
</evidence>
<dbReference type="InterPro" id="IPR005829">
    <property type="entry name" value="Sugar_transporter_CS"/>
</dbReference>
<keyword evidence="4 8" id="KW-0812">Transmembrane</keyword>
<feature type="transmembrane region" description="Helical" evidence="8">
    <location>
        <begin position="33"/>
        <end position="52"/>
    </location>
</feature>
<dbReference type="AlphaFoldDB" id="A0A0A2K401"/>
<protein>
    <submittedName>
        <fullName evidence="10">Major facilitator superfamily domain, general substrate transporter</fullName>
    </submittedName>
</protein>
<evidence type="ECO:0000256" key="7">
    <source>
        <dbReference type="SAM" id="MobiDB-lite"/>
    </source>
</evidence>
<keyword evidence="6 8" id="KW-0472">Membrane</keyword>
<dbReference type="PROSITE" id="PS00217">
    <property type="entry name" value="SUGAR_TRANSPORT_2"/>
    <property type="match status" value="1"/>
</dbReference>
<feature type="compositionally biased region" description="Polar residues" evidence="7">
    <location>
        <begin position="17"/>
        <end position="27"/>
    </location>
</feature>
<dbReference type="InterPro" id="IPR020846">
    <property type="entry name" value="MFS_dom"/>
</dbReference>
<dbReference type="PRINTS" id="PR00171">
    <property type="entry name" value="SUGRTRNSPORT"/>
</dbReference>
<dbReference type="Pfam" id="PF00083">
    <property type="entry name" value="Sugar_tr"/>
    <property type="match status" value="1"/>
</dbReference>
<feature type="transmembrane region" description="Helical" evidence="8">
    <location>
        <begin position="198"/>
        <end position="219"/>
    </location>
</feature>
<keyword evidence="5 8" id="KW-1133">Transmembrane helix</keyword>
<feature type="transmembrane region" description="Helical" evidence="8">
    <location>
        <begin position="322"/>
        <end position="345"/>
    </location>
</feature>
<comment type="subcellular location">
    <subcellularLocation>
        <location evidence="1">Membrane</location>
        <topology evidence="1">Multi-pass membrane protein</topology>
    </subcellularLocation>
</comment>
<keyword evidence="11" id="KW-1185">Reference proteome</keyword>
<dbReference type="EMBL" id="JQFZ01000159">
    <property type="protein sequence ID" value="KGO56835.1"/>
    <property type="molecule type" value="Genomic_DNA"/>
</dbReference>
<feature type="transmembrane region" description="Helical" evidence="8">
    <location>
        <begin position="423"/>
        <end position="447"/>
    </location>
</feature>
<feature type="transmembrane region" description="Helical" evidence="8">
    <location>
        <begin position="384"/>
        <end position="411"/>
    </location>
</feature>
<accession>A0A0A2K401</accession>
<dbReference type="InterPro" id="IPR050360">
    <property type="entry name" value="MFS_Sugar_Transporters"/>
</dbReference>
<evidence type="ECO:0000256" key="4">
    <source>
        <dbReference type="ARBA" id="ARBA00022692"/>
    </source>
</evidence>
<dbReference type="InterPro" id="IPR036259">
    <property type="entry name" value="MFS_trans_sf"/>
</dbReference>
<feature type="transmembrane region" description="Helical" evidence="8">
    <location>
        <begin position="453"/>
        <end position="472"/>
    </location>
</feature>
<comment type="caution">
    <text evidence="10">The sequence shown here is derived from an EMBL/GenBank/DDBJ whole genome shotgun (WGS) entry which is preliminary data.</text>
</comment>
<evidence type="ECO:0000256" key="3">
    <source>
        <dbReference type="ARBA" id="ARBA00022448"/>
    </source>
</evidence>
<gene>
    <name evidence="10" type="ORF">PEX2_076630</name>
</gene>
<feature type="transmembrane region" description="Helical" evidence="8">
    <location>
        <begin position="352"/>
        <end position="372"/>
    </location>
</feature>
<dbReference type="PANTHER" id="PTHR48022:SF30">
    <property type="entry name" value="MAJOR FACILITATOR SUPERFAMILY (MFS) PROFILE DOMAIN-CONTAINING PROTEIN"/>
    <property type="match status" value="1"/>
</dbReference>
<feature type="transmembrane region" description="Helical" evidence="8">
    <location>
        <begin position="288"/>
        <end position="310"/>
    </location>
</feature>
<dbReference type="InterPro" id="IPR003663">
    <property type="entry name" value="Sugar/inositol_transpt"/>
</dbReference>
<evidence type="ECO:0000256" key="6">
    <source>
        <dbReference type="ARBA" id="ARBA00023136"/>
    </source>
</evidence>
<organism evidence="10 11">
    <name type="scientific">Penicillium expansum</name>
    <name type="common">Blue mold rot fungus</name>
    <dbReference type="NCBI Taxonomy" id="27334"/>
    <lineage>
        <taxon>Eukaryota</taxon>
        <taxon>Fungi</taxon>
        <taxon>Dikarya</taxon>
        <taxon>Ascomycota</taxon>
        <taxon>Pezizomycotina</taxon>
        <taxon>Eurotiomycetes</taxon>
        <taxon>Eurotiomycetidae</taxon>
        <taxon>Eurotiales</taxon>
        <taxon>Aspergillaceae</taxon>
        <taxon>Penicillium</taxon>
    </lineage>
</organism>
<proteinExistence type="inferred from homology"/>
<dbReference type="OrthoDB" id="6612291at2759"/>
<feature type="transmembrane region" description="Helical" evidence="8">
    <location>
        <begin position="81"/>
        <end position="101"/>
    </location>
</feature>
<feature type="transmembrane region" description="Helical" evidence="8">
    <location>
        <begin position="108"/>
        <end position="128"/>
    </location>
</feature>
<evidence type="ECO:0000256" key="8">
    <source>
        <dbReference type="SAM" id="Phobius"/>
    </source>
</evidence>
<evidence type="ECO:0000313" key="11">
    <source>
        <dbReference type="Proteomes" id="UP000030143"/>
    </source>
</evidence>
<dbReference type="GO" id="GO:0016020">
    <property type="term" value="C:membrane"/>
    <property type="evidence" value="ECO:0007669"/>
    <property type="project" value="UniProtKB-SubCell"/>
</dbReference>
<dbReference type="VEuPathDB" id="FungiDB:PEXP_049530"/>
<dbReference type="PROSITE" id="PS50850">
    <property type="entry name" value="MFS"/>
    <property type="match status" value="1"/>
</dbReference>
<evidence type="ECO:0000256" key="5">
    <source>
        <dbReference type="ARBA" id="ARBA00022989"/>
    </source>
</evidence>
<dbReference type="PANTHER" id="PTHR48022">
    <property type="entry name" value="PLASTIDIC GLUCOSE TRANSPORTER 4"/>
    <property type="match status" value="1"/>
</dbReference>
<dbReference type="HOGENOM" id="CLU_001265_30_13_1"/>
<dbReference type="RefSeq" id="XP_016598526.1">
    <property type="nucleotide sequence ID" value="XM_016744933.1"/>
</dbReference>
<keyword evidence="3" id="KW-0813">Transport</keyword>
<reference evidence="10 11" key="1">
    <citation type="journal article" date="2015" name="Mol. Plant Microbe Interact.">
        <title>Genome, transcriptome, and functional analyses of Penicillium expansum provide new insights into secondary metabolism and pathogenicity.</title>
        <authorList>
            <person name="Ballester A.R."/>
            <person name="Marcet-Houben M."/>
            <person name="Levin E."/>
            <person name="Sela N."/>
            <person name="Selma-Lazaro C."/>
            <person name="Carmona L."/>
            <person name="Wisniewski M."/>
            <person name="Droby S."/>
            <person name="Gonzalez-Candelas L."/>
            <person name="Gabaldon T."/>
        </authorList>
    </citation>
    <scope>NUCLEOTIDE SEQUENCE [LARGE SCALE GENOMIC DNA]</scope>
    <source>
        <strain evidence="10 11">MD-8</strain>
    </source>
</reference>
<evidence type="ECO:0000256" key="2">
    <source>
        <dbReference type="ARBA" id="ARBA00010992"/>
    </source>
</evidence>
<dbReference type="GeneID" id="27680353"/>
<comment type="similarity">
    <text evidence="2">Belongs to the major facilitator superfamily. Sugar transporter (TC 2.A.1.1) family.</text>
</comment>
<feature type="transmembrane region" description="Helical" evidence="8">
    <location>
        <begin position="134"/>
        <end position="155"/>
    </location>
</feature>
<evidence type="ECO:0000313" key="10">
    <source>
        <dbReference type="EMBL" id="KGO56835.1"/>
    </source>
</evidence>